<feature type="transmembrane region" description="Helical" evidence="5">
    <location>
        <begin position="161"/>
        <end position="183"/>
    </location>
</feature>
<keyword evidence="2 5" id="KW-0812">Transmembrane</keyword>
<feature type="transmembrane region" description="Helical" evidence="5">
    <location>
        <begin position="195"/>
        <end position="215"/>
    </location>
</feature>
<sequence>MLLPVFRLYRILSLLNCFSGGVFLGACLLDLFPDTQDMMDSIMVRISSSFSFPVAEFTVAMGFFIVLIVEGIVASCHGASGGVGPGGDVEESEPLISGAAVNYGAADREEAGADDSGHGHGHSHLPSGQAGIRSLMLVLALSLHSVIEGLAIGLQESSDQLLQLFAAVGIHKGILGFSLGLSLVRDGSLSFCRMLTSALVFSGASPLGLGIGWAVTDAGSSLAGDTANAVLQGVACGTFLYITFFEVLPHEFRDNTDRLLRTLFVVIGFGVVCCVLFLDPDVRTPNSGGGGGSP</sequence>
<dbReference type="OrthoDB" id="448280at2759"/>
<feature type="transmembrane region" description="Helical" evidence="5">
    <location>
        <begin position="227"/>
        <end position="247"/>
    </location>
</feature>
<keyword evidence="3 5" id="KW-1133">Transmembrane helix</keyword>
<feature type="transmembrane region" description="Helical" evidence="5">
    <location>
        <begin position="135"/>
        <end position="155"/>
    </location>
</feature>
<dbReference type="GO" id="GO:0005385">
    <property type="term" value="F:zinc ion transmembrane transporter activity"/>
    <property type="evidence" value="ECO:0007669"/>
    <property type="project" value="TreeGrafter"/>
</dbReference>
<reference evidence="6 7" key="1">
    <citation type="submission" date="2019-07" db="EMBL/GenBank/DDBJ databases">
        <title>Draft genome assembly of a fouling barnacle, Amphibalanus amphitrite (Darwin, 1854): The first reference genome for Thecostraca.</title>
        <authorList>
            <person name="Kim W."/>
        </authorList>
    </citation>
    <scope>NUCLEOTIDE SEQUENCE [LARGE SCALE GENOMIC DNA]</scope>
    <source>
        <strain evidence="6">SNU_AA5</strain>
        <tissue evidence="6">Soma without cirri and trophi</tissue>
    </source>
</reference>
<protein>
    <submittedName>
        <fullName evidence="6">Zinc transporter ZIP1</fullName>
    </submittedName>
</protein>
<evidence type="ECO:0000256" key="5">
    <source>
        <dbReference type="SAM" id="Phobius"/>
    </source>
</evidence>
<dbReference type="EMBL" id="VIIS01002221">
    <property type="protein sequence ID" value="KAF0286918.1"/>
    <property type="molecule type" value="Genomic_DNA"/>
</dbReference>
<comment type="subcellular location">
    <subcellularLocation>
        <location evidence="1">Membrane</location>
        <topology evidence="1">Multi-pass membrane protein</topology>
    </subcellularLocation>
</comment>
<dbReference type="PANTHER" id="PTHR11040">
    <property type="entry name" value="ZINC/IRON TRANSPORTER"/>
    <property type="match status" value="1"/>
</dbReference>
<keyword evidence="4 5" id="KW-0472">Membrane</keyword>
<dbReference type="InterPro" id="IPR003689">
    <property type="entry name" value="ZIP"/>
</dbReference>
<gene>
    <name evidence="6" type="primary">slc39a1_4</name>
    <name evidence="6" type="ORF">FJT64_014566</name>
</gene>
<accession>A0A6A4V8D6</accession>
<dbReference type="Proteomes" id="UP000440578">
    <property type="component" value="Unassembled WGS sequence"/>
</dbReference>
<feature type="transmembrane region" description="Helical" evidence="5">
    <location>
        <begin position="12"/>
        <end position="32"/>
    </location>
</feature>
<proteinExistence type="predicted"/>
<dbReference type="AlphaFoldDB" id="A0A6A4V8D6"/>
<evidence type="ECO:0000256" key="4">
    <source>
        <dbReference type="ARBA" id="ARBA00023136"/>
    </source>
</evidence>
<evidence type="ECO:0000313" key="7">
    <source>
        <dbReference type="Proteomes" id="UP000440578"/>
    </source>
</evidence>
<evidence type="ECO:0000313" key="6">
    <source>
        <dbReference type="EMBL" id="KAF0286918.1"/>
    </source>
</evidence>
<evidence type="ECO:0000256" key="3">
    <source>
        <dbReference type="ARBA" id="ARBA00022989"/>
    </source>
</evidence>
<dbReference type="PANTHER" id="PTHR11040:SF140">
    <property type="entry name" value="ZRT (ZRT), IRT- (IRT-) LIKE PROTEIN TRANSPORTER"/>
    <property type="match status" value="1"/>
</dbReference>
<dbReference type="PROSITE" id="PS51257">
    <property type="entry name" value="PROKAR_LIPOPROTEIN"/>
    <property type="match status" value="1"/>
</dbReference>
<comment type="caution">
    <text evidence="6">The sequence shown here is derived from an EMBL/GenBank/DDBJ whole genome shotgun (WGS) entry which is preliminary data.</text>
</comment>
<organism evidence="6 7">
    <name type="scientific">Amphibalanus amphitrite</name>
    <name type="common">Striped barnacle</name>
    <name type="synonym">Balanus amphitrite</name>
    <dbReference type="NCBI Taxonomy" id="1232801"/>
    <lineage>
        <taxon>Eukaryota</taxon>
        <taxon>Metazoa</taxon>
        <taxon>Ecdysozoa</taxon>
        <taxon>Arthropoda</taxon>
        <taxon>Crustacea</taxon>
        <taxon>Multicrustacea</taxon>
        <taxon>Cirripedia</taxon>
        <taxon>Thoracica</taxon>
        <taxon>Thoracicalcarea</taxon>
        <taxon>Balanomorpha</taxon>
        <taxon>Balanoidea</taxon>
        <taxon>Balanidae</taxon>
        <taxon>Amphibalaninae</taxon>
        <taxon>Amphibalanus</taxon>
    </lineage>
</organism>
<evidence type="ECO:0000256" key="2">
    <source>
        <dbReference type="ARBA" id="ARBA00022692"/>
    </source>
</evidence>
<name>A0A6A4V8D6_AMPAM</name>
<keyword evidence="7" id="KW-1185">Reference proteome</keyword>
<feature type="transmembrane region" description="Helical" evidence="5">
    <location>
        <begin position="259"/>
        <end position="278"/>
    </location>
</feature>
<evidence type="ECO:0000256" key="1">
    <source>
        <dbReference type="ARBA" id="ARBA00004141"/>
    </source>
</evidence>
<feature type="transmembrane region" description="Helical" evidence="5">
    <location>
        <begin position="52"/>
        <end position="73"/>
    </location>
</feature>
<dbReference type="Pfam" id="PF02535">
    <property type="entry name" value="Zip"/>
    <property type="match status" value="1"/>
</dbReference>
<dbReference type="GO" id="GO:0005886">
    <property type="term" value="C:plasma membrane"/>
    <property type="evidence" value="ECO:0007669"/>
    <property type="project" value="TreeGrafter"/>
</dbReference>